<comment type="caution">
    <text evidence="7">The sequence shown here is derived from an EMBL/GenBank/DDBJ whole genome shotgun (WGS) entry which is preliminary data.</text>
</comment>
<dbReference type="EMBL" id="BRYA01000116">
    <property type="protein sequence ID" value="GMI39997.1"/>
    <property type="molecule type" value="Genomic_DNA"/>
</dbReference>
<evidence type="ECO:0000313" key="7">
    <source>
        <dbReference type="EMBL" id="GMI39997.1"/>
    </source>
</evidence>
<feature type="compositionally biased region" description="Acidic residues" evidence="5">
    <location>
        <begin position="62"/>
        <end position="75"/>
    </location>
</feature>
<accession>A0A9W7GAJ5</accession>
<dbReference type="AlphaFoldDB" id="A0A9W7GAJ5"/>
<dbReference type="PANTHER" id="PTHR11040:SF70">
    <property type="entry name" value="OS05G0316100 PROTEIN"/>
    <property type="match status" value="1"/>
</dbReference>
<protein>
    <recommendedName>
        <fullName evidence="9">Zinc transporter</fullName>
    </recommendedName>
</protein>
<gene>
    <name evidence="7" type="ORF">TrCOL_g13878</name>
</gene>
<feature type="compositionally biased region" description="Acidic residues" evidence="5">
    <location>
        <begin position="107"/>
        <end position="119"/>
    </location>
</feature>
<feature type="compositionally biased region" description="Low complexity" evidence="5">
    <location>
        <begin position="17"/>
        <end position="46"/>
    </location>
</feature>
<feature type="compositionally biased region" description="Basic residues" evidence="5">
    <location>
        <begin position="1"/>
        <end position="16"/>
    </location>
</feature>
<dbReference type="GO" id="GO:0005385">
    <property type="term" value="F:zinc ion transmembrane transporter activity"/>
    <property type="evidence" value="ECO:0007669"/>
    <property type="project" value="TreeGrafter"/>
</dbReference>
<feature type="transmembrane region" description="Helical" evidence="6">
    <location>
        <begin position="362"/>
        <end position="382"/>
    </location>
</feature>
<feature type="transmembrane region" description="Helical" evidence="6">
    <location>
        <begin position="196"/>
        <end position="218"/>
    </location>
</feature>
<dbReference type="OrthoDB" id="262547at2759"/>
<reference evidence="8" key="1">
    <citation type="journal article" date="2023" name="Commun. Biol.">
        <title>Genome analysis of Parmales, the sister group of diatoms, reveals the evolutionary specialization of diatoms from phago-mixotrophs to photoautotrophs.</title>
        <authorList>
            <person name="Ban H."/>
            <person name="Sato S."/>
            <person name="Yoshikawa S."/>
            <person name="Yamada K."/>
            <person name="Nakamura Y."/>
            <person name="Ichinomiya M."/>
            <person name="Sato N."/>
            <person name="Blanc-Mathieu R."/>
            <person name="Endo H."/>
            <person name="Kuwata A."/>
            <person name="Ogata H."/>
        </authorList>
    </citation>
    <scope>NUCLEOTIDE SEQUENCE [LARGE SCALE GENOMIC DNA]</scope>
</reference>
<evidence type="ECO:0000256" key="6">
    <source>
        <dbReference type="SAM" id="Phobius"/>
    </source>
</evidence>
<evidence type="ECO:0000256" key="3">
    <source>
        <dbReference type="ARBA" id="ARBA00022989"/>
    </source>
</evidence>
<dbReference type="Proteomes" id="UP001165065">
    <property type="component" value="Unassembled WGS sequence"/>
</dbReference>
<evidence type="ECO:0000256" key="4">
    <source>
        <dbReference type="ARBA" id="ARBA00023136"/>
    </source>
</evidence>
<feature type="compositionally biased region" description="Basic residues" evidence="5">
    <location>
        <begin position="78"/>
        <end position="93"/>
    </location>
</feature>
<keyword evidence="3 6" id="KW-1133">Transmembrane helix</keyword>
<evidence type="ECO:0000256" key="5">
    <source>
        <dbReference type="SAM" id="MobiDB-lite"/>
    </source>
</evidence>
<feature type="transmembrane region" description="Helical" evidence="6">
    <location>
        <begin position="171"/>
        <end position="189"/>
    </location>
</feature>
<dbReference type="Pfam" id="PF02535">
    <property type="entry name" value="Zip"/>
    <property type="match status" value="1"/>
</dbReference>
<feature type="transmembrane region" description="Helical" evidence="6">
    <location>
        <begin position="238"/>
        <end position="256"/>
    </location>
</feature>
<feature type="region of interest" description="Disordered" evidence="5">
    <location>
        <begin position="1"/>
        <end position="123"/>
    </location>
</feature>
<feature type="transmembrane region" description="Helical" evidence="6">
    <location>
        <begin position="139"/>
        <end position="159"/>
    </location>
</feature>
<evidence type="ECO:0000313" key="8">
    <source>
        <dbReference type="Proteomes" id="UP001165065"/>
    </source>
</evidence>
<feature type="compositionally biased region" description="Basic and acidic residues" evidence="5">
    <location>
        <begin position="94"/>
        <end position="106"/>
    </location>
</feature>
<feature type="transmembrane region" description="Helical" evidence="6">
    <location>
        <begin position="277"/>
        <end position="299"/>
    </location>
</feature>
<proteinExistence type="predicted"/>
<comment type="subcellular location">
    <subcellularLocation>
        <location evidence="1">Membrane</location>
        <topology evidence="1">Multi-pass membrane protein</topology>
    </subcellularLocation>
</comment>
<organism evidence="7 8">
    <name type="scientific">Triparma columacea</name>
    <dbReference type="NCBI Taxonomy" id="722753"/>
    <lineage>
        <taxon>Eukaryota</taxon>
        <taxon>Sar</taxon>
        <taxon>Stramenopiles</taxon>
        <taxon>Ochrophyta</taxon>
        <taxon>Bolidophyceae</taxon>
        <taxon>Parmales</taxon>
        <taxon>Triparmaceae</taxon>
        <taxon>Triparma</taxon>
    </lineage>
</organism>
<evidence type="ECO:0000256" key="2">
    <source>
        <dbReference type="ARBA" id="ARBA00022692"/>
    </source>
</evidence>
<dbReference type="PANTHER" id="PTHR11040">
    <property type="entry name" value="ZINC/IRON TRANSPORTER"/>
    <property type="match status" value="1"/>
</dbReference>
<dbReference type="InterPro" id="IPR003689">
    <property type="entry name" value="ZIP"/>
</dbReference>
<keyword evidence="4 6" id="KW-0472">Membrane</keyword>
<feature type="transmembrane region" description="Helical" evidence="6">
    <location>
        <begin position="394"/>
        <end position="418"/>
    </location>
</feature>
<name>A0A9W7GAJ5_9STRA</name>
<keyword evidence="8" id="KW-1185">Reference proteome</keyword>
<evidence type="ECO:0000256" key="1">
    <source>
        <dbReference type="ARBA" id="ARBA00004141"/>
    </source>
</evidence>
<sequence>MVNTRRRRSAPPKGRSKSPSSKPSTTKKSTPKSSKGSKRGVSVTKSGQDKNKKKSVKKEKEKEEEEDEQVVEDDEKGTKKRGKSRGRSKPKGQKKGDVKKEEKVEEPVFEEEEEEEEGEERGLLVDPNREKVPYQPPGPLTWIGLTLITLISILCYPPTFDPPVTLLQVFYFGWITALSTGLGVVPLVVWREPSEFWLGVSDAVAGGMMAAASMSLAWEGCSFDEPRDITYIPPYIRVIFGVLIGGIFIYSTKSFLDTHEHLKISGITGSDAKRVMLIIIVMTLHSFTEGLGIGVSFGGESGQHLGVFISASLAVHNVPEGLATAIVLYPKGLSLWTIGLWCVCTSLPQPVMAVPSYLMVEVFVPILPIGLGFAGGAMLYVAVDELLPEAKEKIGGWGWTGVIGIVSMGGMCMAQVMLHD</sequence>
<keyword evidence="2 6" id="KW-0812">Transmembrane</keyword>
<evidence type="ECO:0008006" key="9">
    <source>
        <dbReference type="Google" id="ProtNLM"/>
    </source>
</evidence>
<dbReference type="GO" id="GO:0016020">
    <property type="term" value="C:membrane"/>
    <property type="evidence" value="ECO:0007669"/>
    <property type="project" value="UniProtKB-SubCell"/>
</dbReference>